<keyword evidence="1" id="KW-0732">Signal</keyword>
<evidence type="ECO:0008006" key="3">
    <source>
        <dbReference type="Google" id="ProtNLM"/>
    </source>
</evidence>
<evidence type="ECO:0000256" key="1">
    <source>
        <dbReference type="ARBA" id="ARBA00022729"/>
    </source>
</evidence>
<dbReference type="InterPro" id="IPR036846">
    <property type="entry name" value="GM2-AP_sf"/>
</dbReference>
<dbReference type="EMBL" id="GGMR01006770">
    <property type="protein sequence ID" value="MBY19389.1"/>
    <property type="molecule type" value="Transcribed_RNA"/>
</dbReference>
<sequence>MEATFSFKDAGGNWKDNTLYHKSPKGCSSFKHLMGTSWTAIMNGLGMENVTCPIPPGIYTATGMDTSLLSNTNIPKTFVYGTYKIRLYYTIKKEVYSCNILIIEFKPV</sequence>
<gene>
    <name evidence="2" type="ORF">g.2925</name>
</gene>
<protein>
    <recommendedName>
        <fullName evidence="3">MD-2-related lipid-recognition domain-containing protein</fullName>
    </recommendedName>
</protein>
<accession>A0A2S2NQB8</accession>
<dbReference type="SUPFAM" id="SSF63707">
    <property type="entry name" value="Ganglioside M2 (gm2) activator"/>
    <property type="match status" value="1"/>
</dbReference>
<reference evidence="2" key="1">
    <citation type="submission" date="2018-04" db="EMBL/GenBank/DDBJ databases">
        <title>Transcriptome of Schizaphis graminum biotype I.</title>
        <authorList>
            <person name="Scully E.D."/>
            <person name="Geib S.M."/>
            <person name="Palmer N.A."/>
            <person name="Koch K."/>
            <person name="Bradshaw J."/>
            <person name="Heng-Moss T."/>
            <person name="Sarath G."/>
        </authorList>
    </citation>
    <scope>NUCLEOTIDE SEQUENCE</scope>
</reference>
<proteinExistence type="predicted"/>
<dbReference type="Gene3D" id="2.70.220.10">
    <property type="entry name" value="Ganglioside GM2 activator"/>
    <property type="match status" value="1"/>
</dbReference>
<dbReference type="AlphaFoldDB" id="A0A2S2NQB8"/>
<organism evidence="2">
    <name type="scientific">Schizaphis graminum</name>
    <name type="common">Green bug aphid</name>
    <dbReference type="NCBI Taxonomy" id="13262"/>
    <lineage>
        <taxon>Eukaryota</taxon>
        <taxon>Metazoa</taxon>
        <taxon>Ecdysozoa</taxon>
        <taxon>Arthropoda</taxon>
        <taxon>Hexapoda</taxon>
        <taxon>Insecta</taxon>
        <taxon>Pterygota</taxon>
        <taxon>Neoptera</taxon>
        <taxon>Paraneoptera</taxon>
        <taxon>Hemiptera</taxon>
        <taxon>Sternorrhyncha</taxon>
        <taxon>Aphidomorpha</taxon>
        <taxon>Aphidoidea</taxon>
        <taxon>Aphididae</taxon>
        <taxon>Aphidini</taxon>
        <taxon>Schizaphis</taxon>
    </lineage>
</organism>
<name>A0A2S2NQB8_SCHGA</name>
<evidence type="ECO:0000313" key="2">
    <source>
        <dbReference type="EMBL" id="MBY19389.1"/>
    </source>
</evidence>